<name>A0A367YWB8_9ACTN</name>
<dbReference type="InterPro" id="IPR011251">
    <property type="entry name" value="Luciferase-like_dom"/>
</dbReference>
<dbReference type="PANTHER" id="PTHR42847">
    <property type="entry name" value="ALKANESULFONATE MONOOXYGENASE"/>
    <property type="match status" value="1"/>
</dbReference>
<comment type="caution">
    <text evidence="6">The sequence shown here is derived from an EMBL/GenBank/DDBJ whole genome shotgun (WGS) entry which is preliminary data.</text>
</comment>
<protein>
    <submittedName>
        <fullName evidence="6">LLM class flavin-dependent oxidoreductase</fullName>
    </submittedName>
</protein>
<gene>
    <name evidence="6" type="ORF">DT076_10300</name>
</gene>
<dbReference type="Pfam" id="PF00296">
    <property type="entry name" value="Bac_luciferase"/>
    <property type="match status" value="1"/>
</dbReference>
<evidence type="ECO:0000259" key="5">
    <source>
        <dbReference type="Pfam" id="PF00296"/>
    </source>
</evidence>
<keyword evidence="3" id="KW-0560">Oxidoreductase</keyword>
<keyword evidence="7" id="KW-1185">Reference proteome</keyword>
<evidence type="ECO:0000256" key="3">
    <source>
        <dbReference type="ARBA" id="ARBA00023002"/>
    </source>
</evidence>
<dbReference type="Proteomes" id="UP000252770">
    <property type="component" value="Unassembled WGS sequence"/>
</dbReference>
<proteinExistence type="predicted"/>
<organism evidence="6 7">
    <name type="scientific">Desertihabitans brevis</name>
    <dbReference type="NCBI Taxonomy" id="2268447"/>
    <lineage>
        <taxon>Bacteria</taxon>
        <taxon>Bacillati</taxon>
        <taxon>Actinomycetota</taxon>
        <taxon>Actinomycetes</taxon>
        <taxon>Propionibacteriales</taxon>
        <taxon>Propionibacteriaceae</taxon>
        <taxon>Desertihabitans</taxon>
    </lineage>
</organism>
<evidence type="ECO:0000313" key="6">
    <source>
        <dbReference type="EMBL" id="RCK69809.1"/>
    </source>
</evidence>
<accession>A0A367YWB8</accession>
<reference evidence="6 7" key="1">
    <citation type="submission" date="2018-07" db="EMBL/GenBank/DDBJ databases">
        <title>Desertimonas flava gen. nov. sp. nov.</title>
        <authorList>
            <person name="Liu S."/>
        </authorList>
    </citation>
    <scope>NUCLEOTIDE SEQUENCE [LARGE SCALE GENOMIC DNA]</scope>
    <source>
        <strain evidence="6 7">16Sb5-5</strain>
    </source>
</reference>
<dbReference type="EMBL" id="QOUI01000005">
    <property type="protein sequence ID" value="RCK69809.1"/>
    <property type="molecule type" value="Genomic_DNA"/>
</dbReference>
<dbReference type="InterPro" id="IPR036661">
    <property type="entry name" value="Luciferase-like_sf"/>
</dbReference>
<keyword evidence="2" id="KW-0288">FMN</keyword>
<dbReference type="SUPFAM" id="SSF51679">
    <property type="entry name" value="Bacterial luciferase-like"/>
    <property type="match status" value="1"/>
</dbReference>
<evidence type="ECO:0000256" key="2">
    <source>
        <dbReference type="ARBA" id="ARBA00022643"/>
    </source>
</evidence>
<keyword evidence="4" id="KW-0503">Monooxygenase</keyword>
<dbReference type="InterPro" id="IPR050172">
    <property type="entry name" value="SsuD_RutA_monooxygenase"/>
</dbReference>
<evidence type="ECO:0000256" key="4">
    <source>
        <dbReference type="ARBA" id="ARBA00023033"/>
    </source>
</evidence>
<dbReference type="PANTHER" id="PTHR42847:SF4">
    <property type="entry name" value="ALKANESULFONATE MONOOXYGENASE-RELATED"/>
    <property type="match status" value="1"/>
</dbReference>
<evidence type="ECO:0000313" key="7">
    <source>
        <dbReference type="Proteomes" id="UP000252770"/>
    </source>
</evidence>
<dbReference type="RefSeq" id="WP_114126566.1">
    <property type="nucleotide sequence ID" value="NZ_QOUI01000005.1"/>
</dbReference>
<keyword evidence="1" id="KW-0285">Flavoprotein</keyword>
<dbReference type="GO" id="GO:0008726">
    <property type="term" value="F:alkanesulfonate monooxygenase activity"/>
    <property type="evidence" value="ECO:0007669"/>
    <property type="project" value="TreeGrafter"/>
</dbReference>
<dbReference type="AlphaFoldDB" id="A0A367YWB8"/>
<evidence type="ECO:0000256" key="1">
    <source>
        <dbReference type="ARBA" id="ARBA00022630"/>
    </source>
</evidence>
<dbReference type="GO" id="GO:0046306">
    <property type="term" value="P:alkanesulfonate catabolic process"/>
    <property type="evidence" value="ECO:0007669"/>
    <property type="project" value="TreeGrafter"/>
</dbReference>
<dbReference type="Gene3D" id="3.20.20.30">
    <property type="entry name" value="Luciferase-like domain"/>
    <property type="match status" value="1"/>
</dbReference>
<feature type="domain" description="Luciferase-like" evidence="5">
    <location>
        <begin position="1"/>
        <end position="245"/>
    </location>
</feature>
<sequence>MRFGIVILPELPWREAGPRWREAEELGFDSAWTYDHLSWGGLPDVPWYGTVPTLTAAAMVTRRIRLGTFVVSPNYRHPASFVRELLSLHDVSEGRLLLGLGAGGTPDDRVLGTPPLSPRQKVDRLAEFTALLRRLLGEDHVDHQGEWFTAVDARSNPGEAADLPLVVAGNGPRSLRLAVQHGSTSPDGGWVTTGGRADDQEGWWRSLAELSARLDEQCARTGATLRRYLSVDSGHRYALQSASAFAECVERAAALGFTDVVTHWPRPEPPYVGTRDTLEEVAALLPQWRGL</sequence>